<dbReference type="InterPro" id="IPR047272">
    <property type="entry name" value="S49_SppA_C"/>
</dbReference>
<evidence type="ECO:0000256" key="5">
    <source>
        <dbReference type="SAM" id="Phobius"/>
    </source>
</evidence>
<dbReference type="EMBL" id="CP000453">
    <property type="protein sequence ID" value="ABI56777.1"/>
    <property type="molecule type" value="Genomic_DNA"/>
</dbReference>
<protein>
    <submittedName>
        <fullName evidence="7">Peptidase S49</fullName>
    </submittedName>
</protein>
<dbReference type="RefSeq" id="WP_011629172.1">
    <property type="nucleotide sequence ID" value="NC_008340.1"/>
</dbReference>
<dbReference type="Pfam" id="PF01343">
    <property type="entry name" value="Peptidase_S49"/>
    <property type="match status" value="1"/>
</dbReference>
<evidence type="ECO:0000313" key="7">
    <source>
        <dbReference type="EMBL" id="ABI56777.1"/>
    </source>
</evidence>
<dbReference type="GO" id="GO:0006508">
    <property type="term" value="P:proteolysis"/>
    <property type="evidence" value="ECO:0007669"/>
    <property type="project" value="UniProtKB-KW"/>
</dbReference>
<dbReference type="SUPFAM" id="SSF52096">
    <property type="entry name" value="ClpP/crotonase"/>
    <property type="match status" value="1"/>
</dbReference>
<organism evidence="7 8">
    <name type="scientific">Alkalilimnicola ehrlichii (strain ATCC BAA-1101 / DSM 17681 / MLHE-1)</name>
    <dbReference type="NCBI Taxonomy" id="187272"/>
    <lineage>
        <taxon>Bacteria</taxon>
        <taxon>Pseudomonadati</taxon>
        <taxon>Pseudomonadota</taxon>
        <taxon>Gammaproteobacteria</taxon>
        <taxon>Chromatiales</taxon>
        <taxon>Ectothiorhodospiraceae</taxon>
        <taxon>Alkalilimnicola</taxon>
    </lineage>
</organism>
<feature type="transmembrane region" description="Helical" evidence="5">
    <location>
        <begin position="31"/>
        <end position="54"/>
    </location>
</feature>
<name>Q0A8R0_ALKEH</name>
<reference evidence="8" key="1">
    <citation type="submission" date="2006-08" db="EMBL/GenBank/DDBJ databases">
        <title>Complete sequence of Alkalilimnicola ehrilichei MLHE-1.</title>
        <authorList>
            <person name="Copeland A."/>
            <person name="Lucas S."/>
            <person name="Lapidus A."/>
            <person name="Barry K."/>
            <person name="Detter J.C."/>
            <person name="Glavina del Rio T."/>
            <person name="Hammon N."/>
            <person name="Israni S."/>
            <person name="Dalin E."/>
            <person name="Tice H."/>
            <person name="Pitluck S."/>
            <person name="Sims D."/>
            <person name="Brettin T."/>
            <person name="Bruce D."/>
            <person name="Han C."/>
            <person name="Tapia R."/>
            <person name="Gilna P."/>
            <person name="Schmutz J."/>
            <person name="Larimer F."/>
            <person name="Land M."/>
            <person name="Hauser L."/>
            <person name="Kyrpides N."/>
            <person name="Mikhailova N."/>
            <person name="Oremland R.S."/>
            <person name="Hoeft S.E."/>
            <person name="Switzer-Blum J."/>
            <person name="Kulp T."/>
            <person name="King G."/>
            <person name="Tabita R."/>
            <person name="Witte B."/>
            <person name="Santini J.M."/>
            <person name="Basu P."/>
            <person name="Hollibaugh J.T."/>
            <person name="Xie G."/>
            <person name="Stolz J.F."/>
            <person name="Richardson P."/>
        </authorList>
    </citation>
    <scope>NUCLEOTIDE SEQUENCE [LARGE SCALE GENOMIC DNA]</scope>
    <source>
        <strain evidence="8">ATCC BAA-1101 / DSM 17681 / MLHE-1</strain>
    </source>
</reference>
<dbReference type="Gene3D" id="6.20.330.10">
    <property type="match status" value="1"/>
</dbReference>
<proteinExistence type="inferred from homology"/>
<evidence type="ECO:0000256" key="1">
    <source>
        <dbReference type="ARBA" id="ARBA00008683"/>
    </source>
</evidence>
<dbReference type="HOGENOM" id="CLU_046540_1_1_6"/>
<evidence type="ECO:0000259" key="6">
    <source>
        <dbReference type="Pfam" id="PF01343"/>
    </source>
</evidence>
<dbReference type="Proteomes" id="UP000001962">
    <property type="component" value="Chromosome"/>
</dbReference>
<sequence length="311" mass="34089">MNENDRWERDAMREIALEGIKERQRARRWGIFFKLAFLAYLVALLIPFASGFLFERPTGPHLAKVNVTGLISADELASAELVNQGLQAAFNAPRAEGVVLYINSPGGSPVQSNRIYSEINRLREQHQGMAVYAVIDDVGASGAYYIASAADEIFVNPASVVGSIGVISGGFGFTEAMEKLGVERRIYTAGENKAFLDPFAPEEEAHQAHMERLLEEVHSQFIADVRAGRGERLADDDRLFSGLIWTGESSVELGLADGFGDIAHVAREVAGVDQVLDYSRHPGLLRFITDRLGMSIGKAITRALTEGHELR</sequence>
<keyword evidence="8" id="KW-1185">Reference proteome</keyword>
<dbReference type="InterPro" id="IPR002142">
    <property type="entry name" value="Peptidase_S49"/>
</dbReference>
<dbReference type="KEGG" id="aeh:Mlg_1428"/>
<dbReference type="InterPro" id="IPR029045">
    <property type="entry name" value="ClpP/crotonase-like_dom_sf"/>
</dbReference>
<evidence type="ECO:0000256" key="2">
    <source>
        <dbReference type="ARBA" id="ARBA00022670"/>
    </source>
</evidence>
<keyword evidence="3" id="KW-0378">Hydrolase</keyword>
<evidence type="ECO:0000256" key="4">
    <source>
        <dbReference type="ARBA" id="ARBA00022825"/>
    </source>
</evidence>
<feature type="domain" description="Peptidase S49" evidence="6">
    <location>
        <begin position="125"/>
        <end position="270"/>
    </location>
</feature>
<keyword evidence="4" id="KW-0720">Serine protease</keyword>
<dbReference type="OrthoDB" id="9764363at2"/>
<keyword evidence="5" id="KW-0812">Transmembrane</keyword>
<dbReference type="Gene3D" id="3.90.226.10">
    <property type="entry name" value="2-enoyl-CoA Hydratase, Chain A, domain 1"/>
    <property type="match status" value="1"/>
</dbReference>
<dbReference type="PANTHER" id="PTHR42987:SF8">
    <property type="entry name" value="PROTEINASE"/>
    <property type="match status" value="1"/>
</dbReference>
<dbReference type="CDD" id="cd07023">
    <property type="entry name" value="S49_Sppa_N_C"/>
    <property type="match status" value="1"/>
</dbReference>
<comment type="similarity">
    <text evidence="1">Belongs to the peptidase S49 family.</text>
</comment>
<dbReference type="GO" id="GO:0008236">
    <property type="term" value="F:serine-type peptidase activity"/>
    <property type="evidence" value="ECO:0007669"/>
    <property type="project" value="UniProtKB-KW"/>
</dbReference>
<keyword evidence="2" id="KW-0645">Protease</keyword>
<gene>
    <name evidence="7" type="ordered locus">Mlg_1428</name>
</gene>
<keyword evidence="5" id="KW-1133">Transmembrane helix</keyword>
<evidence type="ECO:0000256" key="3">
    <source>
        <dbReference type="ARBA" id="ARBA00022801"/>
    </source>
</evidence>
<dbReference type="eggNOG" id="COG0616">
    <property type="taxonomic scope" value="Bacteria"/>
</dbReference>
<evidence type="ECO:0000313" key="8">
    <source>
        <dbReference type="Proteomes" id="UP000001962"/>
    </source>
</evidence>
<accession>Q0A8R0</accession>
<dbReference type="PANTHER" id="PTHR42987">
    <property type="entry name" value="PEPTIDASE S49"/>
    <property type="match status" value="1"/>
</dbReference>
<dbReference type="AlphaFoldDB" id="Q0A8R0"/>
<keyword evidence="5" id="KW-0472">Membrane</keyword>